<sequence>MEIKELELTISEVLIDKITIDEFESIIYQDFYVDQIKSNNFIKNVITINYRNKNWKKELEDLIRQYWDTKKYLGYSIRNYCLKLIETDNPDIIFNFVDKIAELNIKYDYEYETLMQFYFFRNELGLIESGYGSYSIERLIEYVKTYAKKYINTYSFDIDIDLLLNLEEDFDKTYKKNRKVIEHNTAPHKLNKTKTDKKWFQFWKK</sequence>
<keyword evidence="2" id="KW-1185">Reference proteome</keyword>
<evidence type="ECO:0008006" key="3">
    <source>
        <dbReference type="Google" id="ProtNLM"/>
    </source>
</evidence>
<protein>
    <recommendedName>
        <fullName evidence="3">DUF4240 domain-containing protein</fullName>
    </recommendedName>
</protein>
<gene>
    <name evidence="1" type="ORF">GCM10009430_42290</name>
</gene>
<dbReference type="EMBL" id="BAAAGE010000005">
    <property type="protein sequence ID" value="GAA0730784.1"/>
    <property type="molecule type" value="Genomic_DNA"/>
</dbReference>
<evidence type="ECO:0000313" key="2">
    <source>
        <dbReference type="Proteomes" id="UP001501758"/>
    </source>
</evidence>
<accession>A0ABN1J771</accession>
<dbReference type="Proteomes" id="UP001501758">
    <property type="component" value="Unassembled WGS sequence"/>
</dbReference>
<organism evidence="1 2">
    <name type="scientific">Aquimarina litoralis</name>
    <dbReference type="NCBI Taxonomy" id="584605"/>
    <lineage>
        <taxon>Bacteria</taxon>
        <taxon>Pseudomonadati</taxon>
        <taxon>Bacteroidota</taxon>
        <taxon>Flavobacteriia</taxon>
        <taxon>Flavobacteriales</taxon>
        <taxon>Flavobacteriaceae</taxon>
        <taxon>Aquimarina</taxon>
    </lineage>
</organism>
<comment type="caution">
    <text evidence="1">The sequence shown here is derived from an EMBL/GenBank/DDBJ whole genome shotgun (WGS) entry which is preliminary data.</text>
</comment>
<proteinExistence type="predicted"/>
<evidence type="ECO:0000313" key="1">
    <source>
        <dbReference type="EMBL" id="GAA0730784.1"/>
    </source>
</evidence>
<dbReference type="RefSeq" id="WP_343914240.1">
    <property type="nucleotide sequence ID" value="NZ_BAAAGE010000005.1"/>
</dbReference>
<reference evidence="2" key="1">
    <citation type="journal article" date="2019" name="Int. J. Syst. Evol. Microbiol.">
        <title>The Global Catalogue of Microorganisms (GCM) 10K type strain sequencing project: providing services to taxonomists for standard genome sequencing and annotation.</title>
        <authorList>
            <consortium name="The Broad Institute Genomics Platform"/>
            <consortium name="The Broad Institute Genome Sequencing Center for Infectious Disease"/>
            <person name="Wu L."/>
            <person name="Ma J."/>
        </authorList>
    </citation>
    <scope>NUCLEOTIDE SEQUENCE [LARGE SCALE GENOMIC DNA]</scope>
    <source>
        <strain evidence="2">JCM 15974</strain>
    </source>
</reference>
<name>A0ABN1J771_9FLAO</name>